<feature type="region of interest" description="Disordered" evidence="1">
    <location>
        <begin position="23"/>
        <end position="66"/>
    </location>
</feature>
<comment type="caution">
    <text evidence="2">The sequence shown here is derived from an EMBL/GenBank/DDBJ whole genome shotgun (WGS) entry which is preliminary data.</text>
</comment>
<reference evidence="2 3" key="1">
    <citation type="submission" date="2024-05" db="EMBL/GenBank/DDBJ databases">
        <title>The nuclear and mitochondrial genome assemblies of Tetragonisca angustula (Apidae: Meliponini), a tiny yet remarkable pollinator in the Neotropics.</title>
        <authorList>
            <person name="Ferrari R."/>
            <person name="Ricardo P.C."/>
            <person name="Dias F.C."/>
            <person name="Araujo N.S."/>
            <person name="Soares D.O."/>
            <person name="Zhou Q.-S."/>
            <person name="Zhu C.-D."/>
            <person name="Coutinho L."/>
            <person name="Airas M.C."/>
            <person name="Batista T.M."/>
        </authorList>
    </citation>
    <scope>NUCLEOTIDE SEQUENCE [LARGE SCALE GENOMIC DNA]</scope>
    <source>
        <strain evidence="2">ASF017062</strain>
        <tissue evidence="2">Abdomen</tissue>
    </source>
</reference>
<dbReference type="EMBL" id="JAWNGG020000081">
    <property type="protein sequence ID" value="KAK9303266.1"/>
    <property type="molecule type" value="Genomic_DNA"/>
</dbReference>
<name>A0AAW1A2R6_9HYME</name>
<evidence type="ECO:0000313" key="2">
    <source>
        <dbReference type="EMBL" id="KAK9303266.1"/>
    </source>
</evidence>
<evidence type="ECO:0000256" key="1">
    <source>
        <dbReference type="SAM" id="MobiDB-lite"/>
    </source>
</evidence>
<accession>A0AAW1A2R6</accession>
<feature type="compositionally biased region" description="Basic and acidic residues" evidence="1">
    <location>
        <begin position="38"/>
        <end position="51"/>
    </location>
</feature>
<dbReference type="Proteomes" id="UP001432146">
    <property type="component" value="Unassembled WGS sequence"/>
</dbReference>
<proteinExistence type="predicted"/>
<keyword evidence="3" id="KW-1185">Reference proteome</keyword>
<gene>
    <name evidence="2" type="ORF">QLX08_005028</name>
</gene>
<evidence type="ECO:0000313" key="3">
    <source>
        <dbReference type="Proteomes" id="UP001432146"/>
    </source>
</evidence>
<dbReference type="AlphaFoldDB" id="A0AAW1A2R6"/>
<protein>
    <submittedName>
        <fullName evidence="2">Uncharacterized protein</fullName>
    </submittedName>
</protein>
<sequence length="66" mass="7344">MSGAGHAGKKKRKLWRHITIDFLKPSAKETGEGGNAERGGRQAEKPKRGVKQEYMPSIKDRDPTLL</sequence>
<organism evidence="2 3">
    <name type="scientific">Tetragonisca angustula</name>
    <dbReference type="NCBI Taxonomy" id="166442"/>
    <lineage>
        <taxon>Eukaryota</taxon>
        <taxon>Metazoa</taxon>
        <taxon>Ecdysozoa</taxon>
        <taxon>Arthropoda</taxon>
        <taxon>Hexapoda</taxon>
        <taxon>Insecta</taxon>
        <taxon>Pterygota</taxon>
        <taxon>Neoptera</taxon>
        <taxon>Endopterygota</taxon>
        <taxon>Hymenoptera</taxon>
        <taxon>Apocrita</taxon>
        <taxon>Aculeata</taxon>
        <taxon>Apoidea</taxon>
        <taxon>Anthophila</taxon>
        <taxon>Apidae</taxon>
        <taxon>Tetragonisca</taxon>
    </lineage>
</organism>